<keyword evidence="1" id="KW-0677">Repeat</keyword>
<dbReference type="AlphaFoldDB" id="I2FM98"/>
<dbReference type="EMBL" id="CAGI01000064">
    <property type="protein sequence ID" value="CCF48041.1"/>
    <property type="molecule type" value="Genomic_DNA"/>
</dbReference>
<evidence type="ECO:0000259" key="5">
    <source>
        <dbReference type="PROSITE" id="PS50102"/>
    </source>
</evidence>
<evidence type="ECO:0000313" key="6">
    <source>
        <dbReference type="EMBL" id="CCF48041.1"/>
    </source>
</evidence>
<dbReference type="SMART" id="SM00360">
    <property type="entry name" value="RRM"/>
    <property type="match status" value="2"/>
</dbReference>
<dbReference type="Proteomes" id="UP000006174">
    <property type="component" value="Unassembled WGS sequence"/>
</dbReference>
<dbReference type="PANTHER" id="PTHR48032">
    <property type="entry name" value="RNA-BINDING PROTEIN MUSASHI HOMOLOG RBP6"/>
    <property type="match status" value="1"/>
</dbReference>
<dbReference type="OrthoDB" id="1875751at2759"/>
<feature type="region of interest" description="Disordered" evidence="4">
    <location>
        <begin position="1"/>
        <end position="157"/>
    </location>
</feature>
<dbReference type="InterPro" id="IPR000504">
    <property type="entry name" value="RRM_dom"/>
</dbReference>
<dbReference type="STRING" id="1128400.I2FM98"/>
<feature type="compositionally biased region" description="Low complexity" evidence="4">
    <location>
        <begin position="83"/>
        <end position="93"/>
    </location>
</feature>
<feature type="compositionally biased region" description="Low complexity" evidence="4">
    <location>
        <begin position="251"/>
        <end position="262"/>
    </location>
</feature>
<evidence type="ECO:0000313" key="7">
    <source>
        <dbReference type="Proteomes" id="UP000006174"/>
    </source>
</evidence>
<dbReference type="GO" id="GO:0006417">
    <property type="term" value="P:regulation of translation"/>
    <property type="evidence" value="ECO:0007669"/>
    <property type="project" value="TreeGrafter"/>
</dbReference>
<accession>I2FM98</accession>
<dbReference type="Gene3D" id="3.30.70.330">
    <property type="match status" value="2"/>
</dbReference>
<comment type="caution">
    <text evidence="6">The sequence shown here is derived from an EMBL/GenBank/DDBJ whole genome shotgun (WGS) entry which is preliminary data.</text>
</comment>
<feature type="region of interest" description="Disordered" evidence="4">
    <location>
        <begin position="235"/>
        <end position="270"/>
    </location>
</feature>
<feature type="compositionally biased region" description="Basic and acidic residues" evidence="4">
    <location>
        <begin position="44"/>
        <end position="58"/>
    </location>
</feature>
<evidence type="ECO:0000256" key="2">
    <source>
        <dbReference type="ARBA" id="ARBA00022884"/>
    </source>
</evidence>
<protein>
    <submittedName>
        <fullName evidence="6">Related to HRP1-subunit of cleavage factor I</fullName>
    </submittedName>
</protein>
<feature type="compositionally biased region" description="Gly residues" evidence="4">
    <location>
        <begin position="520"/>
        <end position="529"/>
    </location>
</feature>
<dbReference type="FunFam" id="3.30.70.330:FF:000025">
    <property type="entry name" value="RNA-binding protein Musashi homolog 2 isoform X1"/>
    <property type="match status" value="1"/>
</dbReference>
<sequence length="578" mass="61459">MASQEDTDDLYADLYGGDGAGSGDVVDLGSQVHEGDEQDPIGYVDDHTNHDDKNDNQKDGSNGKTYDKPNAGSGGSFIPPPSSTQQQQQQQQQDTGLQIKGSFIPPPAASAAHSQSDVRDLTPASHNSAQQGAEQNDAYSNGEAGGQGGEGGENRAVMPHEMPEEGKMFVGGLNWDTTEDSLRRYFSQFGEIGHCTIMRDNLTGRSRGFAFLNFVDPKAVNTVMVREHYLDGKVIDPKRAIPRPQGGGSHQGQQQQQHPSGGNNYNINTNFSAPSSGGQKLFVGGLPASITPVTFRQFFEQFGPLSECTCMMDRETGKPRGFGFLTYVDDASLQTVLNTHPIVFDGKEVDVKRAQSKNDPQSLQMRRQQRVDNPEINANTGYLGHGRNNQRSYNSNNDNAGGGYGGGNNWGAAGQTNPMMGGFDPAAMAQMYQSMGWGGAAGGMGGQWNPMAWQQMMASMGGAGGMDMSAMMGMGAMGNMSPTNMAGAMSPNMVNAQRGGSSGPAGDERGSSNRFQRGGSHMGGNGGGRKQGEGYDRERSPRSTSIPTGPSGGGHSRERSPNRQGGNGRYDGGSRNRY</sequence>
<dbReference type="GO" id="GO:0003729">
    <property type="term" value="F:mRNA binding"/>
    <property type="evidence" value="ECO:0007669"/>
    <property type="project" value="TreeGrafter"/>
</dbReference>
<feature type="region of interest" description="Disordered" evidence="4">
    <location>
        <begin position="351"/>
        <end position="400"/>
    </location>
</feature>
<keyword evidence="2 3" id="KW-0694">RNA-binding</keyword>
<dbReference type="CDD" id="cd12577">
    <property type="entry name" value="RRM1_Hrp1p"/>
    <property type="match status" value="1"/>
</dbReference>
<evidence type="ECO:0000256" key="1">
    <source>
        <dbReference type="ARBA" id="ARBA00022737"/>
    </source>
</evidence>
<dbReference type="SUPFAM" id="SSF54928">
    <property type="entry name" value="RNA-binding domain, RBD"/>
    <property type="match status" value="2"/>
</dbReference>
<dbReference type="InterPro" id="IPR034156">
    <property type="entry name" value="Hrp1_RRM1"/>
</dbReference>
<evidence type="ECO:0000256" key="3">
    <source>
        <dbReference type="PROSITE-ProRule" id="PRU00176"/>
    </source>
</evidence>
<feature type="compositionally biased region" description="Polar residues" evidence="4">
    <location>
        <begin position="124"/>
        <end position="139"/>
    </location>
</feature>
<dbReference type="HOGENOM" id="CLU_471881_0_0_1"/>
<feature type="compositionally biased region" description="Polar residues" evidence="4">
    <location>
        <begin position="357"/>
        <end position="366"/>
    </location>
</feature>
<feature type="region of interest" description="Disordered" evidence="4">
    <location>
        <begin position="487"/>
        <end position="578"/>
    </location>
</feature>
<organism evidence="6 7">
    <name type="scientific">Ustilago hordei</name>
    <name type="common">Barley covered smut fungus</name>
    <dbReference type="NCBI Taxonomy" id="120017"/>
    <lineage>
        <taxon>Eukaryota</taxon>
        <taxon>Fungi</taxon>
        <taxon>Dikarya</taxon>
        <taxon>Basidiomycota</taxon>
        <taxon>Ustilaginomycotina</taxon>
        <taxon>Ustilaginomycetes</taxon>
        <taxon>Ustilaginales</taxon>
        <taxon>Ustilaginaceae</taxon>
        <taxon>Ustilago</taxon>
    </lineage>
</organism>
<keyword evidence="7" id="KW-1185">Reference proteome</keyword>
<reference evidence="6 7" key="1">
    <citation type="journal article" date="2012" name="Plant Cell">
        <title>Genome comparison of barley and maize smut fungi reveals targeted loss of RNA silencing components and species-specific presence of transposable elements.</title>
        <authorList>
            <person name="Laurie J.D."/>
            <person name="Ali S."/>
            <person name="Linning R."/>
            <person name="Mannhaupt G."/>
            <person name="Wong P."/>
            <person name="Gueldener U."/>
            <person name="Muensterkoetter M."/>
            <person name="Moore R."/>
            <person name="Kahmann R."/>
            <person name="Bakkeren G."/>
            <person name="Schirawski J."/>
        </authorList>
    </citation>
    <scope>NUCLEOTIDE SEQUENCE [LARGE SCALE GENOMIC DNA]</scope>
    <source>
        <strain evidence="7">Uh4875-4</strain>
    </source>
</reference>
<feature type="compositionally biased region" description="Acidic residues" evidence="4">
    <location>
        <begin position="1"/>
        <end position="11"/>
    </location>
</feature>
<dbReference type="Pfam" id="PF00076">
    <property type="entry name" value="RRM_1"/>
    <property type="match status" value="2"/>
</dbReference>
<dbReference type="InterPro" id="IPR035979">
    <property type="entry name" value="RBD_domain_sf"/>
</dbReference>
<proteinExistence type="predicted"/>
<dbReference type="PANTHER" id="PTHR48032:SF6">
    <property type="entry name" value="RNA-BINDING (RRM_RBD_RNP MOTIFS) FAMILY PROTEIN"/>
    <property type="match status" value="1"/>
</dbReference>
<dbReference type="OMA" id="MAWQQMM"/>
<feature type="compositionally biased region" description="Basic and acidic residues" evidence="4">
    <location>
        <begin position="530"/>
        <end position="541"/>
    </location>
</feature>
<name>I2FM98_USTHO</name>
<feature type="domain" description="RRM" evidence="5">
    <location>
        <begin position="166"/>
        <end position="241"/>
    </location>
</feature>
<evidence type="ECO:0000256" key="4">
    <source>
        <dbReference type="SAM" id="MobiDB-lite"/>
    </source>
</evidence>
<feature type="compositionally biased region" description="Low complexity" evidence="4">
    <location>
        <begin position="387"/>
        <end position="399"/>
    </location>
</feature>
<dbReference type="eggNOG" id="KOG4205">
    <property type="taxonomic scope" value="Eukaryota"/>
</dbReference>
<gene>
    <name evidence="6" type="ORF">UHOR_03960</name>
</gene>
<dbReference type="PROSITE" id="PS50102">
    <property type="entry name" value="RRM"/>
    <property type="match status" value="2"/>
</dbReference>
<feature type="domain" description="RRM" evidence="5">
    <location>
        <begin position="279"/>
        <end position="356"/>
    </location>
</feature>
<dbReference type="InterPro" id="IPR012677">
    <property type="entry name" value="Nucleotide-bd_a/b_plait_sf"/>
</dbReference>